<comment type="caution">
    <text evidence="14">The sequence shown here is derived from an EMBL/GenBank/DDBJ whole genome shotgun (WGS) entry which is preliminary data.</text>
</comment>
<dbReference type="EMBL" id="JANVFT010000062">
    <property type="protein sequence ID" value="KAJ4479837.1"/>
    <property type="molecule type" value="Genomic_DNA"/>
</dbReference>
<dbReference type="InterPro" id="IPR015797">
    <property type="entry name" value="NUDIX_hydrolase-like_dom_sf"/>
</dbReference>
<keyword evidence="9" id="KW-0411">Iron-sulfur</keyword>
<feature type="domain" description="Adenine DNA glycosylase C-terminal" evidence="13">
    <location>
        <begin position="165"/>
        <end position="317"/>
    </location>
</feature>
<comment type="function">
    <text evidence="12">Adenine glycosylase active on G-A mispairs.</text>
</comment>
<keyword evidence="7" id="KW-0378">Hydrolase</keyword>
<keyword evidence="8 12" id="KW-0408">Iron</keyword>
<keyword evidence="15" id="KW-1185">Reference proteome</keyword>
<dbReference type="Gene3D" id="3.90.79.10">
    <property type="entry name" value="Nucleoside Triphosphate Pyrophosphohydrolase"/>
    <property type="match status" value="1"/>
</dbReference>
<dbReference type="InterPro" id="IPR044298">
    <property type="entry name" value="MIG/MutY"/>
</dbReference>
<evidence type="ECO:0000259" key="13">
    <source>
        <dbReference type="Pfam" id="PF14815"/>
    </source>
</evidence>
<protein>
    <recommendedName>
        <fullName evidence="3 12">Adenine DNA glycosylase</fullName>
        <ecNumber evidence="2 12">3.2.2.31</ecNumber>
    </recommendedName>
</protein>
<evidence type="ECO:0000256" key="3">
    <source>
        <dbReference type="ARBA" id="ARBA00022023"/>
    </source>
</evidence>
<evidence type="ECO:0000256" key="12">
    <source>
        <dbReference type="RuleBase" id="RU365096"/>
    </source>
</evidence>
<evidence type="ECO:0000313" key="15">
    <source>
        <dbReference type="Proteomes" id="UP001150217"/>
    </source>
</evidence>
<dbReference type="Gene3D" id="1.10.1670.10">
    <property type="entry name" value="Helix-hairpin-Helix base-excision DNA repair enzymes (C-terminal)"/>
    <property type="match status" value="1"/>
</dbReference>
<evidence type="ECO:0000256" key="7">
    <source>
        <dbReference type="ARBA" id="ARBA00022801"/>
    </source>
</evidence>
<dbReference type="SUPFAM" id="SSF48150">
    <property type="entry name" value="DNA-glycosylase"/>
    <property type="match status" value="1"/>
</dbReference>
<dbReference type="InterPro" id="IPR029119">
    <property type="entry name" value="MutY_C"/>
</dbReference>
<keyword evidence="10" id="KW-0234">DNA repair</keyword>
<keyword evidence="5" id="KW-0479">Metal-binding</keyword>
<evidence type="ECO:0000256" key="4">
    <source>
        <dbReference type="ARBA" id="ARBA00022485"/>
    </source>
</evidence>
<comment type="catalytic activity">
    <reaction evidence="1 12">
        <text>Hydrolyzes free adenine bases from 7,8-dihydro-8-oxoguanine:adenine mismatched double-stranded DNA, leaving an apurinic site.</text>
        <dbReference type="EC" id="3.2.2.31"/>
    </reaction>
</comment>
<comment type="similarity">
    <text evidence="12">Belongs to the Nth/MutY family.</text>
</comment>
<dbReference type="Proteomes" id="UP001150217">
    <property type="component" value="Unassembled WGS sequence"/>
</dbReference>
<dbReference type="PANTHER" id="PTHR42944:SF1">
    <property type="entry name" value="ADENINE DNA GLYCOSYLASE"/>
    <property type="match status" value="1"/>
</dbReference>
<gene>
    <name evidence="14" type="ORF">C8R41DRAFT_842918</name>
</gene>
<sequence length="330" mass="36699">MEAHIPGIGRYSAGAISSIAYGERVLSQLDGNVHRLFSRFLVLHAPPKSKATQDILWAAATAMVEHEYDDADHPGDINQALIELGSTICRLRDPCCGDCPLNPWCGAYNKAIRHQSLPDIEDLCELCEPLTEENGVTAYPMKAKKKKARVELDVVSIVEWRSIDDRQFLLVRRPDKGLLAGLYEFPTTYMASAPASMEMAPDLLHHHLLDVLEDSVLPYKERSLQNLEPKCSSSPEYRVVNITPMGDVSHVFSHIKKTYRVQWVVIEGGCVPPVLKCGPGQPSSDHGAYNTPKNAFWASVTNVTKANISTGINKIWKYALTIWETQEVCS</sequence>
<dbReference type="EC" id="3.2.2.31" evidence="2 12"/>
<dbReference type="Pfam" id="PF14815">
    <property type="entry name" value="NUDIX_4"/>
    <property type="match status" value="1"/>
</dbReference>
<dbReference type="InterPro" id="IPR011257">
    <property type="entry name" value="DNA_glycosylase"/>
</dbReference>
<dbReference type="SUPFAM" id="SSF55811">
    <property type="entry name" value="Nudix"/>
    <property type="match status" value="2"/>
</dbReference>
<evidence type="ECO:0000256" key="10">
    <source>
        <dbReference type="ARBA" id="ARBA00023204"/>
    </source>
</evidence>
<keyword evidence="6 12" id="KW-0227">DNA damage</keyword>
<keyword evidence="11 12" id="KW-0326">Glycosidase</keyword>
<reference evidence="14" key="1">
    <citation type="submission" date="2022-08" db="EMBL/GenBank/DDBJ databases">
        <title>A Global Phylogenomic Analysis of the Shiitake Genus Lentinula.</title>
        <authorList>
            <consortium name="DOE Joint Genome Institute"/>
            <person name="Sierra-Patev S."/>
            <person name="Min B."/>
            <person name="Naranjo-Ortiz M."/>
            <person name="Looney B."/>
            <person name="Konkel Z."/>
            <person name="Slot J.C."/>
            <person name="Sakamoto Y."/>
            <person name="Steenwyk J.L."/>
            <person name="Rokas A."/>
            <person name="Carro J."/>
            <person name="Camarero S."/>
            <person name="Ferreira P."/>
            <person name="Molpeceres G."/>
            <person name="Ruiz-Duenas F.J."/>
            <person name="Serrano A."/>
            <person name="Henrissat B."/>
            <person name="Drula E."/>
            <person name="Hughes K.W."/>
            <person name="Mata J.L."/>
            <person name="Ishikawa N.K."/>
            <person name="Vargas-Isla R."/>
            <person name="Ushijima S."/>
            <person name="Smith C.A."/>
            <person name="Ahrendt S."/>
            <person name="Andreopoulos W."/>
            <person name="He G."/>
            <person name="Labutti K."/>
            <person name="Lipzen A."/>
            <person name="Ng V."/>
            <person name="Riley R."/>
            <person name="Sandor L."/>
            <person name="Barry K."/>
            <person name="Martinez A.T."/>
            <person name="Xiao Y."/>
            <person name="Gibbons J.G."/>
            <person name="Terashima K."/>
            <person name="Grigoriev I.V."/>
            <person name="Hibbett D.S."/>
        </authorList>
    </citation>
    <scope>NUCLEOTIDE SEQUENCE</scope>
    <source>
        <strain evidence="14">RHP3577 ss4</strain>
    </source>
</reference>
<evidence type="ECO:0000256" key="11">
    <source>
        <dbReference type="ARBA" id="ARBA00023295"/>
    </source>
</evidence>
<comment type="cofactor">
    <cofactor evidence="12">
        <name>[4Fe-4S] cluster</name>
        <dbReference type="ChEBI" id="CHEBI:49883"/>
    </cofactor>
    <text evidence="12">Binds 1 [4Fe-4S] cluster.</text>
</comment>
<evidence type="ECO:0000256" key="5">
    <source>
        <dbReference type="ARBA" id="ARBA00022723"/>
    </source>
</evidence>
<evidence type="ECO:0000256" key="1">
    <source>
        <dbReference type="ARBA" id="ARBA00000843"/>
    </source>
</evidence>
<name>A0ABQ8V886_9AGAR</name>
<dbReference type="PANTHER" id="PTHR42944">
    <property type="entry name" value="ADENINE DNA GLYCOSYLASE"/>
    <property type="match status" value="1"/>
</dbReference>
<proteinExistence type="inferred from homology"/>
<keyword evidence="4" id="KW-0004">4Fe-4S</keyword>
<evidence type="ECO:0000256" key="2">
    <source>
        <dbReference type="ARBA" id="ARBA00012045"/>
    </source>
</evidence>
<evidence type="ECO:0000256" key="6">
    <source>
        <dbReference type="ARBA" id="ARBA00022763"/>
    </source>
</evidence>
<evidence type="ECO:0000256" key="8">
    <source>
        <dbReference type="ARBA" id="ARBA00023004"/>
    </source>
</evidence>
<evidence type="ECO:0000313" key="14">
    <source>
        <dbReference type="EMBL" id="KAJ4479837.1"/>
    </source>
</evidence>
<evidence type="ECO:0000256" key="9">
    <source>
        <dbReference type="ARBA" id="ARBA00023014"/>
    </source>
</evidence>
<dbReference type="InterPro" id="IPR023170">
    <property type="entry name" value="HhH_base_excis_C"/>
</dbReference>
<accession>A0ABQ8V886</accession>
<organism evidence="14 15">
    <name type="scientific">Lentinula lateritia</name>
    <dbReference type="NCBI Taxonomy" id="40482"/>
    <lineage>
        <taxon>Eukaryota</taxon>
        <taxon>Fungi</taxon>
        <taxon>Dikarya</taxon>
        <taxon>Basidiomycota</taxon>
        <taxon>Agaricomycotina</taxon>
        <taxon>Agaricomycetes</taxon>
        <taxon>Agaricomycetidae</taxon>
        <taxon>Agaricales</taxon>
        <taxon>Marasmiineae</taxon>
        <taxon>Omphalotaceae</taxon>
        <taxon>Lentinula</taxon>
    </lineage>
</organism>
<dbReference type="CDD" id="cd03431">
    <property type="entry name" value="NUDIX_DNA_Glycosylase_C-MutY"/>
    <property type="match status" value="1"/>
</dbReference>